<protein>
    <recommendedName>
        <fullName evidence="2">Dynein heavy chain linker domain-containing protein</fullName>
    </recommendedName>
</protein>
<reference evidence="3 4" key="1">
    <citation type="journal article" date="2007" name="Nature">
        <title>Evolution of genes and genomes on the Drosophila phylogeny.</title>
        <authorList>
            <consortium name="Drosophila 12 Genomes Consortium"/>
            <person name="Clark A.G."/>
            <person name="Eisen M.B."/>
            <person name="Smith D.R."/>
            <person name="Bergman C.M."/>
            <person name="Oliver B."/>
            <person name="Markow T.A."/>
            <person name="Kaufman T.C."/>
            <person name="Kellis M."/>
            <person name="Gelbart W."/>
            <person name="Iyer V.N."/>
            <person name="Pollard D.A."/>
            <person name="Sackton T.B."/>
            <person name="Larracuente A.M."/>
            <person name="Singh N.D."/>
            <person name="Abad J.P."/>
            <person name="Abt D.N."/>
            <person name="Adryan B."/>
            <person name="Aguade M."/>
            <person name="Akashi H."/>
            <person name="Anderson W.W."/>
            <person name="Aquadro C.F."/>
            <person name="Ardell D.H."/>
            <person name="Arguello R."/>
            <person name="Artieri C.G."/>
            <person name="Barbash D.A."/>
            <person name="Barker D."/>
            <person name="Barsanti P."/>
            <person name="Batterham P."/>
            <person name="Batzoglou S."/>
            <person name="Begun D."/>
            <person name="Bhutkar A."/>
            <person name="Blanco E."/>
            <person name="Bosak S.A."/>
            <person name="Bradley R.K."/>
            <person name="Brand A.D."/>
            <person name="Brent M.R."/>
            <person name="Brooks A.N."/>
            <person name="Brown R.H."/>
            <person name="Butlin R.K."/>
            <person name="Caggese C."/>
            <person name="Calvi B.R."/>
            <person name="Bernardo de Carvalho A."/>
            <person name="Caspi A."/>
            <person name="Castrezana S."/>
            <person name="Celniker S.E."/>
            <person name="Chang J.L."/>
            <person name="Chapple C."/>
            <person name="Chatterji S."/>
            <person name="Chinwalla A."/>
            <person name="Civetta A."/>
            <person name="Clifton S.W."/>
            <person name="Comeron J.M."/>
            <person name="Costello J.C."/>
            <person name="Coyne J.A."/>
            <person name="Daub J."/>
            <person name="David R.G."/>
            <person name="Delcher A.L."/>
            <person name="Delehaunty K."/>
            <person name="Do C.B."/>
            <person name="Ebling H."/>
            <person name="Edwards K."/>
            <person name="Eickbush T."/>
            <person name="Evans J.D."/>
            <person name="Filipski A."/>
            <person name="Findeiss S."/>
            <person name="Freyhult E."/>
            <person name="Fulton L."/>
            <person name="Fulton R."/>
            <person name="Garcia A.C."/>
            <person name="Gardiner A."/>
            <person name="Garfield D.A."/>
            <person name="Garvin B.E."/>
            <person name="Gibson G."/>
            <person name="Gilbert D."/>
            <person name="Gnerre S."/>
            <person name="Godfrey J."/>
            <person name="Good R."/>
            <person name="Gotea V."/>
            <person name="Gravely B."/>
            <person name="Greenberg A.J."/>
            <person name="Griffiths-Jones S."/>
            <person name="Gross S."/>
            <person name="Guigo R."/>
            <person name="Gustafson E.A."/>
            <person name="Haerty W."/>
            <person name="Hahn M.W."/>
            <person name="Halligan D.L."/>
            <person name="Halpern A.L."/>
            <person name="Halter G.M."/>
            <person name="Han M.V."/>
            <person name="Heger A."/>
            <person name="Hillier L."/>
            <person name="Hinrichs A.S."/>
            <person name="Holmes I."/>
            <person name="Hoskins R.A."/>
            <person name="Hubisz M.J."/>
            <person name="Hultmark D."/>
            <person name="Huntley M.A."/>
            <person name="Jaffe D.B."/>
            <person name="Jagadeeshan S."/>
            <person name="Jeck W.R."/>
            <person name="Johnson J."/>
            <person name="Jones C.D."/>
            <person name="Jordan W.C."/>
            <person name="Karpen G.H."/>
            <person name="Kataoka E."/>
            <person name="Keightley P.D."/>
            <person name="Kheradpour P."/>
            <person name="Kirkness E.F."/>
            <person name="Koerich L.B."/>
            <person name="Kristiansen K."/>
            <person name="Kudrna D."/>
            <person name="Kulathinal R.J."/>
            <person name="Kumar S."/>
            <person name="Kwok R."/>
            <person name="Lander E."/>
            <person name="Langley C.H."/>
            <person name="Lapoint R."/>
            <person name="Lazzaro B.P."/>
            <person name="Lee S.J."/>
            <person name="Levesque L."/>
            <person name="Li R."/>
            <person name="Lin C.F."/>
            <person name="Lin M.F."/>
            <person name="Lindblad-Toh K."/>
            <person name="Llopart A."/>
            <person name="Long M."/>
            <person name="Low L."/>
            <person name="Lozovsky E."/>
            <person name="Lu J."/>
            <person name="Luo M."/>
            <person name="Machado C.A."/>
            <person name="Makalowski W."/>
            <person name="Marzo M."/>
            <person name="Matsuda M."/>
            <person name="Matzkin L."/>
            <person name="McAllister B."/>
            <person name="McBride C.S."/>
            <person name="McKernan B."/>
            <person name="McKernan K."/>
            <person name="Mendez-Lago M."/>
            <person name="Minx P."/>
            <person name="Mollenhauer M.U."/>
            <person name="Montooth K."/>
            <person name="Mount S.M."/>
            <person name="Mu X."/>
            <person name="Myers E."/>
            <person name="Negre B."/>
            <person name="Newfeld S."/>
            <person name="Nielsen R."/>
            <person name="Noor M.A."/>
            <person name="O'Grady P."/>
            <person name="Pachter L."/>
            <person name="Papaceit M."/>
            <person name="Parisi M.J."/>
            <person name="Parisi M."/>
            <person name="Parts L."/>
            <person name="Pedersen J.S."/>
            <person name="Pesole G."/>
            <person name="Phillippy A.M."/>
            <person name="Ponting C.P."/>
            <person name="Pop M."/>
            <person name="Porcelli D."/>
            <person name="Powell J.R."/>
            <person name="Prohaska S."/>
            <person name="Pruitt K."/>
            <person name="Puig M."/>
            <person name="Quesneville H."/>
            <person name="Ram K.R."/>
            <person name="Rand D."/>
            <person name="Rasmussen M.D."/>
            <person name="Reed L.K."/>
            <person name="Reenan R."/>
            <person name="Reily A."/>
            <person name="Remington K.A."/>
            <person name="Rieger T.T."/>
            <person name="Ritchie M.G."/>
            <person name="Robin C."/>
            <person name="Rogers Y.H."/>
            <person name="Rohde C."/>
            <person name="Rozas J."/>
            <person name="Rubenfield M.J."/>
            <person name="Ruiz A."/>
            <person name="Russo S."/>
            <person name="Salzberg S.L."/>
            <person name="Sanchez-Gracia A."/>
            <person name="Saranga D.J."/>
            <person name="Sato H."/>
            <person name="Schaeffer S.W."/>
            <person name="Schatz M.C."/>
            <person name="Schlenke T."/>
            <person name="Schwartz R."/>
            <person name="Segarra C."/>
            <person name="Singh R.S."/>
            <person name="Sirot L."/>
            <person name="Sirota M."/>
            <person name="Sisneros N.B."/>
            <person name="Smith C.D."/>
            <person name="Smith T.F."/>
            <person name="Spieth J."/>
            <person name="Stage D.E."/>
            <person name="Stark A."/>
            <person name="Stephan W."/>
            <person name="Strausberg R.L."/>
            <person name="Strempel S."/>
            <person name="Sturgill D."/>
            <person name="Sutton G."/>
            <person name="Sutton G.G."/>
            <person name="Tao W."/>
            <person name="Teichmann S."/>
            <person name="Tobari Y.N."/>
            <person name="Tomimura Y."/>
            <person name="Tsolas J.M."/>
            <person name="Valente V.L."/>
            <person name="Venter E."/>
            <person name="Venter J.C."/>
            <person name="Vicario S."/>
            <person name="Vieira F.G."/>
            <person name="Vilella A.J."/>
            <person name="Villasante A."/>
            <person name="Walenz B."/>
            <person name="Wang J."/>
            <person name="Wasserman M."/>
            <person name="Watts T."/>
            <person name="Wilson D."/>
            <person name="Wilson R.K."/>
            <person name="Wing R.A."/>
            <person name="Wolfner M.F."/>
            <person name="Wong A."/>
            <person name="Wong G.K."/>
            <person name="Wu C.I."/>
            <person name="Wu G."/>
            <person name="Yamamoto D."/>
            <person name="Yang H.P."/>
            <person name="Yang S.P."/>
            <person name="Yorke J.A."/>
            <person name="Yoshida K."/>
            <person name="Zdobnov E."/>
            <person name="Zhang P."/>
            <person name="Zhang Y."/>
            <person name="Zimin A.V."/>
            <person name="Baldwin J."/>
            <person name="Abdouelleil A."/>
            <person name="Abdulkadir J."/>
            <person name="Abebe A."/>
            <person name="Abera B."/>
            <person name="Abreu J."/>
            <person name="Acer S.C."/>
            <person name="Aftuck L."/>
            <person name="Alexander A."/>
            <person name="An P."/>
            <person name="Anderson E."/>
            <person name="Anderson S."/>
            <person name="Arachi H."/>
            <person name="Azer M."/>
            <person name="Bachantsang P."/>
            <person name="Barry A."/>
            <person name="Bayul T."/>
            <person name="Berlin A."/>
            <person name="Bessette D."/>
            <person name="Bloom T."/>
            <person name="Blye J."/>
            <person name="Boguslavskiy L."/>
            <person name="Bonnet C."/>
            <person name="Boukhgalter B."/>
            <person name="Bourzgui I."/>
            <person name="Brown A."/>
            <person name="Cahill P."/>
            <person name="Channer S."/>
            <person name="Cheshatsang Y."/>
            <person name="Chuda L."/>
            <person name="Citroen M."/>
            <person name="Collymore A."/>
            <person name="Cooke P."/>
            <person name="Costello M."/>
            <person name="D'Aco K."/>
            <person name="Daza R."/>
            <person name="De Haan G."/>
            <person name="DeGray S."/>
            <person name="DeMaso C."/>
            <person name="Dhargay N."/>
            <person name="Dooley K."/>
            <person name="Dooley E."/>
            <person name="Doricent M."/>
            <person name="Dorje P."/>
            <person name="Dorjee K."/>
            <person name="Dupes A."/>
            <person name="Elong R."/>
            <person name="Falk J."/>
            <person name="Farina A."/>
            <person name="Faro S."/>
            <person name="Ferguson D."/>
            <person name="Fisher S."/>
            <person name="Foley C.D."/>
            <person name="Franke A."/>
            <person name="Friedrich D."/>
            <person name="Gadbois L."/>
            <person name="Gearin G."/>
            <person name="Gearin C.R."/>
            <person name="Giannoukos G."/>
            <person name="Goode T."/>
            <person name="Graham J."/>
            <person name="Grandbois E."/>
            <person name="Grewal S."/>
            <person name="Gyaltsen K."/>
            <person name="Hafez N."/>
            <person name="Hagos B."/>
            <person name="Hall J."/>
            <person name="Henson C."/>
            <person name="Hollinger A."/>
            <person name="Honan T."/>
            <person name="Huard M.D."/>
            <person name="Hughes L."/>
            <person name="Hurhula B."/>
            <person name="Husby M.E."/>
            <person name="Kamat A."/>
            <person name="Kanga B."/>
            <person name="Kashin S."/>
            <person name="Khazanovich D."/>
            <person name="Kisner P."/>
            <person name="Lance K."/>
            <person name="Lara M."/>
            <person name="Lee W."/>
            <person name="Lennon N."/>
            <person name="Letendre F."/>
            <person name="LeVine R."/>
            <person name="Lipovsky A."/>
            <person name="Liu X."/>
            <person name="Liu J."/>
            <person name="Liu S."/>
            <person name="Lokyitsang T."/>
            <person name="Lokyitsang Y."/>
            <person name="Lubonja R."/>
            <person name="Lui A."/>
            <person name="MacDonald P."/>
            <person name="Magnisalis V."/>
            <person name="Maru K."/>
            <person name="Matthews C."/>
            <person name="McCusker W."/>
            <person name="McDonough S."/>
            <person name="Mehta T."/>
            <person name="Meldrim J."/>
            <person name="Meneus L."/>
            <person name="Mihai O."/>
            <person name="Mihalev A."/>
            <person name="Mihova T."/>
            <person name="Mittelman R."/>
            <person name="Mlenga V."/>
            <person name="Montmayeur A."/>
            <person name="Mulrain L."/>
            <person name="Navidi A."/>
            <person name="Naylor J."/>
            <person name="Negash T."/>
            <person name="Nguyen T."/>
            <person name="Nguyen N."/>
            <person name="Nicol R."/>
            <person name="Norbu C."/>
            <person name="Norbu N."/>
            <person name="Novod N."/>
            <person name="O'Neill B."/>
            <person name="Osman S."/>
            <person name="Markiewicz E."/>
            <person name="Oyono O.L."/>
            <person name="Patti C."/>
            <person name="Phunkhang P."/>
            <person name="Pierre F."/>
            <person name="Priest M."/>
            <person name="Raghuraman S."/>
            <person name="Rege F."/>
            <person name="Reyes R."/>
            <person name="Rise C."/>
            <person name="Rogov P."/>
            <person name="Ross K."/>
            <person name="Ryan E."/>
            <person name="Settipalli S."/>
            <person name="Shea T."/>
            <person name="Sherpa N."/>
            <person name="Shi L."/>
            <person name="Shih D."/>
            <person name="Sparrow T."/>
            <person name="Spaulding J."/>
            <person name="Stalker J."/>
            <person name="Stange-Thomann N."/>
            <person name="Stavropoulos S."/>
            <person name="Stone C."/>
            <person name="Strader C."/>
            <person name="Tesfaye S."/>
            <person name="Thomson T."/>
            <person name="Thoulutsang Y."/>
            <person name="Thoulutsang D."/>
            <person name="Topham K."/>
            <person name="Topping I."/>
            <person name="Tsamla T."/>
            <person name="Vassiliev H."/>
            <person name="Vo A."/>
            <person name="Wangchuk T."/>
            <person name="Wangdi T."/>
            <person name="Weiand M."/>
            <person name="Wilkinson J."/>
            <person name="Wilson A."/>
            <person name="Yadav S."/>
            <person name="Young G."/>
            <person name="Yu Q."/>
            <person name="Zembek L."/>
            <person name="Zhong D."/>
            <person name="Zimmer A."/>
            <person name="Zwirko Z."/>
            <person name="Jaffe D.B."/>
            <person name="Alvarez P."/>
            <person name="Brockman W."/>
            <person name="Butler J."/>
            <person name="Chin C."/>
            <person name="Gnerre S."/>
            <person name="Grabherr M."/>
            <person name="Kleber M."/>
            <person name="Mauceli E."/>
            <person name="MacCallum I."/>
        </authorList>
    </citation>
    <scope>NUCLEOTIDE SEQUENCE [LARGE SCALE GENOMIC DNA]</scope>
    <source>
        <strain evidence="4">Tucson 14030-0811.24</strain>
    </source>
</reference>
<dbReference type="GO" id="GO:0051959">
    <property type="term" value="F:dynein light intermediate chain binding"/>
    <property type="evidence" value="ECO:0007669"/>
    <property type="project" value="InterPro"/>
</dbReference>
<dbReference type="EMBL" id="CH963857">
    <property type="protein sequence ID" value="EDW76302.1"/>
    <property type="molecule type" value="Genomic_DNA"/>
</dbReference>
<dbReference type="OMA" id="QVKFRMQ"/>
<feature type="coiled-coil region" evidence="1">
    <location>
        <begin position="1022"/>
        <end position="1062"/>
    </location>
</feature>
<dbReference type="GO" id="GO:0016787">
    <property type="term" value="F:hydrolase activity"/>
    <property type="evidence" value="ECO:0007669"/>
    <property type="project" value="UniProtKB-KW"/>
</dbReference>
<proteinExistence type="predicted"/>
<organism evidence="3 4">
    <name type="scientific">Drosophila willistoni</name>
    <name type="common">Fruit fly</name>
    <dbReference type="NCBI Taxonomy" id="7260"/>
    <lineage>
        <taxon>Eukaryota</taxon>
        <taxon>Metazoa</taxon>
        <taxon>Ecdysozoa</taxon>
        <taxon>Arthropoda</taxon>
        <taxon>Hexapoda</taxon>
        <taxon>Insecta</taxon>
        <taxon>Pterygota</taxon>
        <taxon>Neoptera</taxon>
        <taxon>Endopterygota</taxon>
        <taxon>Diptera</taxon>
        <taxon>Brachycera</taxon>
        <taxon>Muscomorpha</taxon>
        <taxon>Ephydroidea</taxon>
        <taxon>Drosophilidae</taxon>
        <taxon>Drosophila</taxon>
        <taxon>Sophophora</taxon>
    </lineage>
</organism>
<dbReference type="InterPro" id="IPR026983">
    <property type="entry name" value="DHC"/>
</dbReference>
<feature type="coiled-coil region" evidence="1">
    <location>
        <begin position="812"/>
        <end position="839"/>
    </location>
</feature>
<name>B4MUV7_DROWI</name>
<keyword evidence="1" id="KW-0175">Coiled coil</keyword>
<dbReference type="InParanoid" id="B4MUV7"/>
<accession>B4MUV7</accession>
<dbReference type="OrthoDB" id="424310at2759"/>
<evidence type="ECO:0000313" key="3">
    <source>
        <dbReference type="EMBL" id="EDW76302.1"/>
    </source>
</evidence>
<dbReference type="PhylomeDB" id="B4MUV7"/>
<dbReference type="eggNOG" id="ENOG502QRVT">
    <property type="taxonomic scope" value="Eukaryota"/>
</dbReference>
<keyword evidence="4" id="KW-1185">Reference proteome</keyword>
<evidence type="ECO:0000259" key="2">
    <source>
        <dbReference type="Pfam" id="PF08393"/>
    </source>
</evidence>
<dbReference type="PANTHER" id="PTHR22878:SF68">
    <property type="entry name" value="DYNEIN HEAVY CHAIN 6, AXONEMAL-LIKE"/>
    <property type="match status" value="1"/>
</dbReference>
<dbReference type="STRING" id="7260.B4MUV7"/>
<sequence>MVDKIEMMVASSNASLSSNEEAKAKSKSVCILPPRPGTAVMTYQELHIPREQLTAAFYPIQEAQRWLTLVGKNGKGHRFPLPTILPKVIQTRFVPKRHLPKDVEVDRRRRQYQKINLTEELEKAGLTDDVLQPTEEQYNVMSEFAFPHKFPLSFFDDSNFDINSPEAWFELGIVGDTHYPLPARAYLPYNLSLLSCQWVLAAVTSYNNDTGLWTLHSLEDDCIYEVPKLQFMFLAEDPHKYIKRLRAAVNERHKGEQLMLMELIVDCVLHEDIESTNFYNFKPVEDILQASKVSEQCKRRLRSEVNLVFERLMALYELEQFIIKMPKEFPQFRNINLKEFVAQSFRVEFSEQERQRIKALRLAIEKKRYAYLKATLYYCIGGIEAMMGVAIECQYIETLSIFTCSFSKPLALSDFLQSQEAHSDNTATFLKVYWPQQITTVITVTLRALGKGWLDISFNNWTVYEMCKISRFILQVKFRMQESMEVLLESSLNNFAHFVCDPCLQFLNLKPHYKWTSDFIETEFPFPKPVFAMTLSISDDRKVFYSTDPDEFLPSLVDIFKRGLEKSAGVRCIDSDVMTGMKFAPNLYLLTVELIEDRYLEQDALIRKCYTKSVIPLRAYAKLYERFIDFYLLPVNQYMTDYVTTRKPSSQVKADILEHKRQKEELREILPAYITIGPFYINVDTTKQIMIKKHIEIIRRIFEYYVDRMYETNDAILDRCIEVHRKIAERPTSIEHLYEIRDYALTVPEIVEQLRADIQIMWLEYDLLDSFFYNLSDHQFAMKWNAFAWPHQITVRLSTLKEEQKIDIEEFLRQHASECQAFEERLESLNDEVQAFSLVFKADRAQETSVDVKKTFALIKELEKLGQTLQFRQELFELEPLSTEFLESIVASFSPYKLLWYACANFQKLEEATLGNPIAQVDLDDVWAHLMEYRNDLVESVNNFSEKPEIMDVANIFIGKIDEFIPVYNSVKDLRNENWMYLHWVELSQLVGQDIKYTVSMNYQYLVRKGILDHLPEVHDISVRANEEAEEIRRAIEEEEKNKQAELDALLLRKQLRKCRRDIL</sequence>
<dbReference type="PANTHER" id="PTHR22878">
    <property type="entry name" value="DYNEIN HEAVY CHAIN 6, AXONEMAL-LIKE-RELATED"/>
    <property type="match status" value="1"/>
</dbReference>
<dbReference type="Pfam" id="PF08393">
    <property type="entry name" value="DHC_N2"/>
    <property type="match status" value="1"/>
</dbReference>
<feature type="domain" description="Dynein heavy chain linker" evidence="2">
    <location>
        <begin position="886"/>
        <end position="1037"/>
    </location>
</feature>
<dbReference type="GO" id="GO:0030286">
    <property type="term" value="C:dynein complex"/>
    <property type="evidence" value="ECO:0007669"/>
    <property type="project" value="InterPro"/>
</dbReference>
<dbReference type="GO" id="GO:0045505">
    <property type="term" value="F:dynein intermediate chain binding"/>
    <property type="evidence" value="ECO:0007669"/>
    <property type="project" value="InterPro"/>
</dbReference>
<dbReference type="InterPro" id="IPR013602">
    <property type="entry name" value="Dynein_heavy_linker"/>
</dbReference>
<dbReference type="GO" id="GO:0007018">
    <property type="term" value="P:microtubule-based movement"/>
    <property type="evidence" value="ECO:0007669"/>
    <property type="project" value="InterPro"/>
</dbReference>
<keyword evidence="3" id="KW-0378">Hydrolase</keyword>
<dbReference type="Proteomes" id="UP000007798">
    <property type="component" value="Unassembled WGS sequence"/>
</dbReference>
<dbReference type="HOGENOM" id="CLU_000038_5_1_1"/>
<evidence type="ECO:0000256" key="1">
    <source>
        <dbReference type="SAM" id="Coils"/>
    </source>
</evidence>
<evidence type="ECO:0000313" key="4">
    <source>
        <dbReference type="Proteomes" id="UP000007798"/>
    </source>
</evidence>
<gene>
    <name evidence="3" type="primary">Dwil\GK19062</name>
    <name evidence="3" type="ORF">Dwil_GK19062</name>
</gene>
<dbReference type="KEGG" id="dwi:6642792"/>
<dbReference type="AlphaFoldDB" id="B4MUV7"/>